<dbReference type="InterPro" id="IPR036259">
    <property type="entry name" value="MFS_trans_sf"/>
</dbReference>
<reference evidence="8" key="1">
    <citation type="submission" date="2022-09" db="EMBL/GenBank/DDBJ databases">
        <title>Fusarium specimens isolated from Avocado Roots.</title>
        <authorList>
            <person name="Stajich J."/>
            <person name="Roper C."/>
            <person name="Heimlech-Rivalta G."/>
        </authorList>
    </citation>
    <scope>NUCLEOTIDE SEQUENCE</scope>
    <source>
        <strain evidence="8">A02</strain>
    </source>
</reference>
<dbReference type="EMBL" id="JAOQAV010000006">
    <property type="protein sequence ID" value="KAJ4193506.1"/>
    <property type="molecule type" value="Genomic_DNA"/>
</dbReference>
<feature type="transmembrane region" description="Helical" evidence="6">
    <location>
        <begin position="181"/>
        <end position="203"/>
    </location>
</feature>
<name>A0A9W8RBJ0_9HYPO</name>
<gene>
    <name evidence="8" type="ORF">NW755_003499</name>
</gene>
<evidence type="ECO:0000256" key="1">
    <source>
        <dbReference type="ARBA" id="ARBA00004141"/>
    </source>
</evidence>
<dbReference type="GO" id="GO:0016020">
    <property type="term" value="C:membrane"/>
    <property type="evidence" value="ECO:0007669"/>
    <property type="project" value="UniProtKB-SubCell"/>
</dbReference>
<evidence type="ECO:0000256" key="5">
    <source>
        <dbReference type="ARBA" id="ARBA00023136"/>
    </source>
</evidence>
<dbReference type="InterPro" id="IPR020846">
    <property type="entry name" value="MFS_dom"/>
</dbReference>
<dbReference type="InterPro" id="IPR005829">
    <property type="entry name" value="Sugar_transporter_CS"/>
</dbReference>
<keyword evidence="4 6" id="KW-1133">Transmembrane helix</keyword>
<evidence type="ECO:0000313" key="9">
    <source>
        <dbReference type="Proteomes" id="UP001152087"/>
    </source>
</evidence>
<dbReference type="Gene3D" id="1.20.1250.20">
    <property type="entry name" value="MFS general substrate transporter like domains"/>
    <property type="match status" value="1"/>
</dbReference>
<comment type="subcellular location">
    <subcellularLocation>
        <location evidence="1">Membrane</location>
        <topology evidence="1">Multi-pass membrane protein</topology>
    </subcellularLocation>
</comment>
<dbReference type="PANTHER" id="PTHR48022:SF23">
    <property type="entry name" value="MAJOR FACILITATOR SUPERFAMILY (MFS) PROFILE DOMAIN-CONTAINING PROTEIN"/>
    <property type="match status" value="1"/>
</dbReference>
<dbReference type="InterPro" id="IPR050360">
    <property type="entry name" value="MFS_Sugar_Transporters"/>
</dbReference>
<dbReference type="PROSITE" id="PS50850">
    <property type="entry name" value="MFS"/>
    <property type="match status" value="1"/>
</dbReference>
<keyword evidence="5 6" id="KW-0472">Membrane</keyword>
<dbReference type="AlphaFoldDB" id="A0A9W8RBJ0"/>
<evidence type="ECO:0000259" key="7">
    <source>
        <dbReference type="PROSITE" id="PS50850"/>
    </source>
</evidence>
<evidence type="ECO:0000313" key="8">
    <source>
        <dbReference type="EMBL" id="KAJ4193506.1"/>
    </source>
</evidence>
<feature type="domain" description="Major facilitator superfamily (MFS) profile" evidence="7">
    <location>
        <begin position="1"/>
        <end position="219"/>
    </location>
</feature>
<proteinExistence type="inferred from homology"/>
<dbReference type="SUPFAM" id="SSF103473">
    <property type="entry name" value="MFS general substrate transporter"/>
    <property type="match status" value="1"/>
</dbReference>
<protein>
    <recommendedName>
        <fullName evidence="7">Major facilitator superfamily (MFS) profile domain-containing protein</fullName>
    </recommendedName>
</protein>
<keyword evidence="3 6" id="KW-0812">Transmembrane</keyword>
<dbReference type="PROSITE" id="PS00216">
    <property type="entry name" value="SUGAR_TRANSPORT_1"/>
    <property type="match status" value="1"/>
</dbReference>
<keyword evidence="9" id="KW-1185">Reference proteome</keyword>
<dbReference type="Pfam" id="PF00083">
    <property type="entry name" value="Sugar_tr"/>
    <property type="match status" value="1"/>
</dbReference>
<accession>A0A9W8RBJ0</accession>
<evidence type="ECO:0000256" key="6">
    <source>
        <dbReference type="SAM" id="Phobius"/>
    </source>
</evidence>
<dbReference type="InterPro" id="IPR005828">
    <property type="entry name" value="MFS_sugar_transport-like"/>
</dbReference>
<organism evidence="8 9">
    <name type="scientific">Fusarium falciforme</name>
    <dbReference type="NCBI Taxonomy" id="195108"/>
    <lineage>
        <taxon>Eukaryota</taxon>
        <taxon>Fungi</taxon>
        <taxon>Dikarya</taxon>
        <taxon>Ascomycota</taxon>
        <taxon>Pezizomycotina</taxon>
        <taxon>Sordariomycetes</taxon>
        <taxon>Hypocreomycetidae</taxon>
        <taxon>Hypocreales</taxon>
        <taxon>Nectriaceae</taxon>
        <taxon>Fusarium</taxon>
        <taxon>Fusarium solani species complex</taxon>
    </lineage>
</organism>
<dbReference type="Proteomes" id="UP001152087">
    <property type="component" value="Unassembled WGS sequence"/>
</dbReference>
<dbReference type="GO" id="GO:0005351">
    <property type="term" value="F:carbohydrate:proton symporter activity"/>
    <property type="evidence" value="ECO:0007669"/>
    <property type="project" value="TreeGrafter"/>
</dbReference>
<evidence type="ECO:0000256" key="4">
    <source>
        <dbReference type="ARBA" id="ARBA00022989"/>
    </source>
</evidence>
<sequence>MSSITPVFVAETAPADVRGRVTGLFQEFLVLGSTIAYWLNYGIERGMPVLSAQWRISLGVQMIPAVSLFIGLIPLKESPRWLVEKGREDQALASLVYIRNMPVDSHDVSREFVEIKASLDEEGGKMGETTWKECLKPGVRNRFALIFALRLCQQLTGTNSIGYYAPQIFQTVGLSRADASLFATGIYGIAKLIFTAISLLFVIDKIGRRRAHVGGGVWM</sequence>
<comment type="similarity">
    <text evidence="2">Belongs to the major facilitator superfamily. Sugar transporter (TC 2.A.1.1) family.</text>
</comment>
<evidence type="ECO:0000256" key="2">
    <source>
        <dbReference type="ARBA" id="ARBA00010992"/>
    </source>
</evidence>
<comment type="caution">
    <text evidence="8">The sequence shown here is derived from an EMBL/GenBank/DDBJ whole genome shotgun (WGS) entry which is preliminary data.</text>
</comment>
<evidence type="ECO:0000256" key="3">
    <source>
        <dbReference type="ARBA" id="ARBA00022692"/>
    </source>
</evidence>
<dbReference type="PANTHER" id="PTHR48022">
    <property type="entry name" value="PLASTIDIC GLUCOSE TRANSPORTER 4"/>
    <property type="match status" value="1"/>
</dbReference>